<sequence length="205" mass="22509">MQPKLEKYQGLIFDMDGTLIDTMPAHVAAWQKTADEFGFDFDPTWLHSLGGMPSSKIVLEVNRRFGLDLDPVLVSGFKMQQFANSDSKGELIAITHQVLLDHMGDKKVAIGTGAQREGAHELLKARGVFDFFDAVVTATEVNNHKPLPDTFLLAAEQMKCEPSQCVVFEDTLLGLQAAHAAGMDCYLVTEAGFVFKPVTEAAFTE</sequence>
<organism evidence="2 3">
    <name type="scientific">Vibrio ezurae NBRC 102218</name>
    <dbReference type="NCBI Taxonomy" id="1219080"/>
    <lineage>
        <taxon>Bacteria</taxon>
        <taxon>Pseudomonadati</taxon>
        <taxon>Pseudomonadota</taxon>
        <taxon>Gammaproteobacteria</taxon>
        <taxon>Vibrionales</taxon>
        <taxon>Vibrionaceae</taxon>
        <taxon>Vibrio</taxon>
    </lineage>
</organism>
<dbReference type="Gene3D" id="3.40.50.1000">
    <property type="entry name" value="HAD superfamily/HAD-like"/>
    <property type="match status" value="1"/>
</dbReference>
<dbReference type="PANTHER" id="PTHR43481">
    <property type="entry name" value="FRUCTOSE-1-PHOSPHATE PHOSPHATASE"/>
    <property type="match status" value="1"/>
</dbReference>
<dbReference type="Pfam" id="PF13419">
    <property type="entry name" value="HAD_2"/>
    <property type="match status" value="1"/>
</dbReference>
<dbReference type="SUPFAM" id="SSF56784">
    <property type="entry name" value="HAD-like"/>
    <property type="match status" value="1"/>
</dbReference>
<evidence type="ECO:0000313" key="2">
    <source>
        <dbReference type="EMBL" id="GAD79842.1"/>
    </source>
</evidence>
<dbReference type="STRING" id="1219080.VEZ01S_20_01150"/>
<dbReference type="Proteomes" id="UP000016562">
    <property type="component" value="Unassembled WGS sequence"/>
</dbReference>
<protein>
    <submittedName>
        <fullName evidence="2">Putative phosphatase</fullName>
    </submittedName>
</protein>
<dbReference type="OrthoDB" id="9782449at2"/>
<dbReference type="InterPro" id="IPR036412">
    <property type="entry name" value="HAD-like_sf"/>
</dbReference>
<proteinExistence type="inferred from homology"/>
<dbReference type="NCBIfam" id="TIGR01509">
    <property type="entry name" value="HAD-SF-IA-v3"/>
    <property type="match status" value="1"/>
</dbReference>
<dbReference type="GO" id="GO:0050308">
    <property type="term" value="F:sugar-phosphatase activity"/>
    <property type="evidence" value="ECO:0007669"/>
    <property type="project" value="TreeGrafter"/>
</dbReference>
<dbReference type="eggNOG" id="COG0637">
    <property type="taxonomic scope" value="Bacteria"/>
</dbReference>
<dbReference type="PRINTS" id="PR00413">
    <property type="entry name" value="HADHALOGNASE"/>
</dbReference>
<dbReference type="CDD" id="cd07505">
    <property type="entry name" value="HAD_BPGM-like"/>
    <property type="match status" value="1"/>
</dbReference>
<evidence type="ECO:0000256" key="1">
    <source>
        <dbReference type="ARBA" id="ARBA00006171"/>
    </source>
</evidence>
<comment type="caution">
    <text evidence="2">The sequence shown here is derived from an EMBL/GenBank/DDBJ whole genome shotgun (WGS) entry which is preliminary data.</text>
</comment>
<dbReference type="Gene3D" id="1.10.150.240">
    <property type="entry name" value="Putative phosphatase, domain 2"/>
    <property type="match status" value="1"/>
</dbReference>
<dbReference type="EMBL" id="BATM01000020">
    <property type="protein sequence ID" value="GAD79842.1"/>
    <property type="molecule type" value="Genomic_DNA"/>
</dbReference>
<reference evidence="2 3" key="1">
    <citation type="submission" date="2013-09" db="EMBL/GenBank/DDBJ databases">
        <title>Whole genome shotgun sequence of Vibrio ezurae NBRC 102218.</title>
        <authorList>
            <person name="Yoshida I."/>
            <person name="Hosoyama A."/>
            <person name="Numata M."/>
            <person name="Hashimoto M."/>
            <person name="Hosoyama Y."/>
            <person name="Tsuchikane K."/>
            <person name="Noguchi M."/>
            <person name="Hirakata S."/>
            <person name="Ichikawa N."/>
            <person name="Ohji S."/>
            <person name="Yamazoe A."/>
            <person name="Fujita N."/>
        </authorList>
    </citation>
    <scope>NUCLEOTIDE SEQUENCE [LARGE SCALE GENOMIC DNA]</scope>
    <source>
        <strain evidence="2 3">NBRC 102218</strain>
    </source>
</reference>
<keyword evidence="3" id="KW-1185">Reference proteome</keyword>
<dbReference type="NCBIfam" id="TIGR02009">
    <property type="entry name" value="PGMB-YQAB-SF"/>
    <property type="match status" value="1"/>
</dbReference>
<comment type="similarity">
    <text evidence="1">Belongs to the HAD-like hydrolase superfamily. CbbY/CbbZ/Gph/YieH family.</text>
</comment>
<dbReference type="InterPro" id="IPR041492">
    <property type="entry name" value="HAD_2"/>
</dbReference>
<dbReference type="InterPro" id="IPR023214">
    <property type="entry name" value="HAD_sf"/>
</dbReference>
<evidence type="ECO:0000313" key="3">
    <source>
        <dbReference type="Proteomes" id="UP000016562"/>
    </source>
</evidence>
<name>U3B312_9VIBR</name>
<dbReference type="PANTHER" id="PTHR43481:SF4">
    <property type="entry name" value="GLYCEROL-1-PHOSPHATE PHOSPHOHYDROLASE 1-RELATED"/>
    <property type="match status" value="1"/>
</dbReference>
<dbReference type="InterPro" id="IPR006439">
    <property type="entry name" value="HAD-SF_hydro_IA"/>
</dbReference>
<gene>
    <name evidence="2" type="ORF">VEZ01S_20_01150</name>
</gene>
<dbReference type="InterPro" id="IPR023198">
    <property type="entry name" value="PGP-like_dom2"/>
</dbReference>
<dbReference type="SFLD" id="SFLDS00003">
    <property type="entry name" value="Haloacid_Dehalogenase"/>
    <property type="match status" value="1"/>
</dbReference>
<dbReference type="InterPro" id="IPR051806">
    <property type="entry name" value="HAD-like_SPP"/>
</dbReference>
<dbReference type="RefSeq" id="WP_021713550.1">
    <property type="nucleotide sequence ID" value="NZ_BATM01000020.1"/>
</dbReference>
<dbReference type="SFLD" id="SFLDG01129">
    <property type="entry name" value="C1.5:_HAD__Beta-PGM__Phosphata"/>
    <property type="match status" value="1"/>
</dbReference>
<accession>U3B312</accession>
<dbReference type="InterPro" id="IPR010976">
    <property type="entry name" value="B-phosphoglucomutase_hydrolase"/>
</dbReference>
<dbReference type="AlphaFoldDB" id="U3B312"/>